<evidence type="ECO:0000256" key="1">
    <source>
        <dbReference type="ARBA" id="ARBA00022723"/>
    </source>
</evidence>
<protein>
    <submittedName>
        <fullName evidence="3">Oxalate decarboxylase</fullName>
        <ecNumber evidence="3">4.1.1.2</ecNumber>
    </submittedName>
</protein>
<comment type="caution">
    <text evidence="3">The sequence shown here is derived from an EMBL/GenBank/DDBJ whole genome shotgun (WGS) entry which is preliminary data.</text>
</comment>
<dbReference type="InterPro" id="IPR051610">
    <property type="entry name" value="GPI/OXD"/>
</dbReference>
<dbReference type="Gene3D" id="2.60.120.10">
    <property type="entry name" value="Jelly Rolls"/>
    <property type="match status" value="2"/>
</dbReference>
<proteinExistence type="predicted"/>
<dbReference type="GO" id="GO:0046872">
    <property type="term" value="F:metal ion binding"/>
    <property type="evidence" value="ECO:0007669"/>
    <property type="project" value="UniProtKB-KW"/>
</dbReference>
<dbReference type="Proteomes" id="UP000557392">
    <property type="component" value="Unassembled WGS sequence"/>
</dbReference>
<evidence type="ECO:0000313" key="4">
    <source>
        <dbReference type="Proteomes" id="UP000557392"/>
    </source>
</evidence>
<evidence type="ECO:0000259" key="2">
    <source>
        <dbReference type="SMART" id="SM00835"/>
    </source>
</evidence>
<dbReference type="EC" id="4.1.1.2" evidence="3"/>
<feature type="domain" description="Cupin type-1" evidence="2">
    <location>
        <begin position="183"/>
        <end position="325"/>
    </location>
</feature>
<organism evidence="3 4">
    <name type="scientific">Sphingomonas kyeonggiensis</name>
    <dbReference type="NCBI Taxonomy" id="1268553"/>
    <lineage>
        <taxon>Bacteria</taxon>
        <taxon>Pseudomonadati</taxon>
        <taxon>Pseudomonadota</taxon>
        <taxon>Alphaproteobacteria</taxon>
        <taxon>Sphingomonadales</taxon>
        <taxon>Sphingomonadaceae</taxon>
        <taxon>Sphingomonas</taxon>
    </lineage>
</organism>
<dbReference type="GO" id="GO:0046564">
    <property type="term" value="F:oxalate decarboxylase activity"/>
    <property type="evidence" value="ECO:0007669"/>
    <property type="project" value="UniProtKB-EC"/>
</dbReference>
<accession>A0A7W6JUN0</accession>
<dbReference type="CDD" id="cd20306">
    <property type="entry name" value="cupin_OxDC-like"/>
    <property type="match status" value="2"/>
</dbReference>
<dbReference type="PANTHER" id="PTHR35848">
    <property type="entry name" value="OXALATE-BINDING PROTEIN"/>
    <property type="match status" value="1"/>
</dbReference>
<reference evidence="3 4" key="1">
    <citation type="submission" date="2020-08" db="EMBL/GenBank/DDBJ databases">
        <title>Genomic Encyclopedia of Type Strains, Phase IV (KMG-IV): sequencing the most valuable type-strain genomes for metagenomic binning, comparative biology and taxonomic classification.</title>
        <authorList>
            <person name="Goeker M."/>
        </authorList>
    </citation>
    <scope>NUCLEOTIDE SEQUENCE [LARGE SCALE GENOMIC DNA]</scope>
    <source>
        <strain evidence="3 4">DSM 101806</strain>
    </source>
</reference>
<keyword evidence="3" id="KW-0456">Lyase</keyword>
<feature type="domain" description="Cupin type-1" evidence="2">
    <location>
        <begin position="8"/>
        <end position="150"/>
    </location>
</feature>
<name>A0A7W6JUN0_9SPHN</name>
<dbReference type="RefSeq" id="WP_183997790.1">
    <property type="nucleotide sequence ID" value="NZ_JACIEH010000002.1"/>
</dbReference>
<dbReference type="InterPro" id="IPR014710">
    <property type="entry name" value="RmlC-like_jellyroll"/>
</dbReference>
<sequence length="347" mass="38000">MAASRHVRSLLHAVPAYEGELGSARRLTADEFPLLKRMAMKRLVIAPGAIREPHWHANADELAYCLSGELLVSVLDNADVFGRFTISAGEMFHIATGSLHTIENVGDTEAELIVVFSNERPEDFTLQAAFGAMSDAVLGNTFTLPAAEFAPIHRDTSSARYLVKRTGPAEVPETAALPDPHKFSIAAQTPPIDFPYGTAQLARAQFWPALKNLAMYSIDVRENGMREPHWHPDTAEMGYVHKGRARMSILDPDGSVDTYLLGPGDAYFIPRSYPHQIEVLSEDDIHFLVFFDQPMPEDVGYRAAVSSFSNEVLAATFGVAPDAIPALPLTPVDPLIVSRVNPLDPVE</sequence>
<keyword evidence="1" id="KW-0479">Metal-binding</keyword>
<dbReference type="EMBL" id="JACIEH010000002">
    <property type="protein sequence ID" value="MBB4098750.1"/>
    <property type="molecule type" value="Genomic_DNA"/>
</dbReference>
<keyword evidence="4" id="KW-1185">Reference proteome</keyword>
<dbReference type="SMART" id="SM00835">
    <property type="entry name" value="Cupin_1"/>
    <property type="match status" value="2"/>
</dbReference>
<dbReference type="InterPro" id="IPR006045">
    <property type="entry name" value="Cupin_1"/>
</dbReference>
<dbReference type="AlphaFoldDB" id="A0A7W6JUN0"/>
<evidence type="ECO:0000313" key="3">
    <source>
        <dbReference type="EMBL" id="MBB4098750.1"/>
    </source>
</evidence>
<dbReference type="Pfam" id="PF00190">
    <property type="entry name" value="Cupin_1"/>
    <property type="match status" value="2"/>
</dbReference>
<dbReference type="PANTHER" id="PTHR35848:SF9">
    <property type="entry name" value="SLL1358 PROTEIN"/>
    <property type="match status" value="1"/>
</dbReference>
<dbReference type="InterPro" id="IPR011051">
    <property type="entry name" value="RmlC_Cupin_sf"/>
</dbReference>
<dbReference type="SUPFAM" id="SSF51182">
    <property type="entry name" value="RmlC-like cupins"/>
    <property type="match status" value="2"/>
</dbReference>
<gene>
    <name evidence="3" type="ORF">GGR46_002314</name>
</gene>